<comment type="caution">
    <text evidence="1">The sequence shown here is derived from an EMBL/GenBank/DDBJ whole genome shotgun (WGS) entry which is preliminary data.</text>
</comment>
<sequence length="123" mass="13991">MYNDAGTYNKILYFFIEHAALACFLHVCRRAGSPDVGNHCGSPSRTSELNLSRCHFYGNLHCHHKEQSLWRQHQALFSDNRSGKGKVLDISNCLFSPQNTHKTAGLNLLRDFTYGQQHSLELP</sequence>
<accession>A0A016UQW9</accession>
<organism evidence="1 2">
    <name type="scientific">Ancylostoma ceylanicum</name>
    <dbReference type="NCBI Taxonomy" id="53326"/>
    <lineage>
        <taxon>Eukaryota</taxon>
        <taxon>Metazoa</taxon>
        <taxon>Ecdysozoa</taxon>
        <taxon>Nematoda</taxon>
        <taxon>Chromadorea</taxon>
        <taxon>Rhabditida</taxon>
        <taxon>Rhabditina</taxon>
        <taxon>Rhabditomorpha</taxon>
        <taxon>Strongyloidea</taxon>
        <taxon>Ancylostomatidae</taxon>
        <taxon>Ancylostomatinae</taxon>
        <taxon>Ancylostoma</taxon>
    </lineage>
</organism>
<name>A0A016UQW9_9BILA</name>
<keyword evidence="2" id="KW-1185">Reference proteome</keyword>
<reference evidence="2" key="1">
    <citation type="journal article" date="2015" name="Nat. Genet.">
        <title>The genome and transcriptome of the zoonotic hookworm Ancylostoma ceylanicum identify infection-specific gene families.</title>
        <authorList>
            <person name="Schwarz E.M."/>
            <person name="Hu Y."/>
            <person name="Antoshechkin I."/>
            <person name="Miller M.M."/>
            <person name="Sternberg P.W."/>
            <person name="Aroian R.V."/>
        </authorList>
    </citation>
    <scope>NUCLEOTIDE SEQUENCE</scope>
    <source>
        <strain evidence="2">HY135</strain>
    </source>
</reference>
<proteinExistence type="predicted"/>
<evidence type="ECO:0000313" key="1">
    <source>
        <dbReference type="EMBL" id="EYC17321.1"/>
    </source>
</evidence>
<dbReference type="Proteomes" id="UP000024635">
    <property type="component" value="Unassembled WGS sequence"/>
</dbReference>
<dbReference type="AlphaFoldDB" id="A0A016UQW9"/>
<gene>
    <name evidence="1" type="primary">Acey_s0031.g2399</name>
    <name evidence="1" type="ORF">Y032_0031g2399</name>
</gene>
<evidence type="ECO:0000313" key="2">
    <source>
        <dbReference type="Proteomes" id="UP000024635"/>
    </source>
</evidence>
<dbReference type="EMBL" id="JARK01001367">
    <property type="protein sequence ID" value="EYC17321.1"/>
    <property type="molecule type" value="Genomic_DNA"/>
</dbReference>
<protein>
    <submittedName>
        <fullName evidence="1">Uncharacterized protein</fullName>
    </submittedName>
</protein>